<name>A0ABR4XN90_9PORP</name>
<dbReference type="SUPFAM" id="SSF52540">
    <property type="entry name" value="P-loop containing nucleoside triphosphate hydrolases"/>
    <property type="match status" value="1"/>
</dbReference>
<accession>A0ABR4XN90</accession>
<dbReference type="RefSeq" id="WP_036788761.1">
    <property type="nucleotide sequence ID" value="NZ_JQZV01000003.1"/>
</dbReference>
<keyword evidence="2" id="KW-1185">Reference proteome</keyword>
<dbReference type="InterPro" id="IPR027417">
    <property type="entry name" value="P-loop_NTPase"/>
</dbReference>
<sequence length="316" mass="36545">MNPLNLYREYSVSSQYFAPRGRERLMFLGEQIAQKHLSYRDRLVGIVGDAGSGKSSLIKGMFPGLELSNDDDVINPRKILQVRDTFDMAERESSTYHLDMRFQLGFTQMYEIVDFVKNMLEKGRRLVIEHFNLLQPALGRNADIIVGIGEEIIVTHPTIFGPQADRIYDMVHSSLRYRKMAHSAEELTLLSLMDEWGIGMESLTVSDIRNGFVLCSESPLPINFDRLAELIREKIDQNLTISYKDENHIMVADREVPCTGPRLHVPRTSEIKNFYLVRHWVHDPKQKVYCMVGLLDVQTDKDLENQNTNYFLTRKE</sequence>
<gene>
    <name evidence="1" type="ORF">HQ43_01485</name>
</gene>
<evidence type="ECO:0000313" key="1">
    <source>
        <dbReference type="EMBL" id="KGN93343.1"/>
    </source>
</evidence>
<proteinExistence type="predicted"/>
<dbReference type="Proteomes" id="UP000030101">
    <property type="component" value="Unassembled WGS sequence"/>
</dbReference>
<protein>
    <submittedName>
        <fullName evidence="1">Lantibiotic ABC transporter</fullName>
    </submittedName>
</protein>
<evidence type="ECO:0000313" key="2">
    <source>
        <dbReference type="Proteomes" id="UP000030101"/>
    </source>
</evidence>
<reference evidence="1 2" key="1">
    <citation type="submission" date="2014-08" db="EMBL/GenBank/DDBJ databases">
        <title>Porphyromonas canoris strain:OH2762 Genome sequencing.</title>
        <authorList>
            <person name="Wallis C."/>
            <person name="Deusch O."/>
            <person name="O'Flynn C."/>
            <person name="Davis I."/>
            <person name="Jospin G."/>
            <person name="Darling A.E."/>
            <person name="Coil D.A."/>
            <person name="Alexiev A."/>
            <person name="Horsfall A."/>
            <person name="Kirkwood N."/>
            <person name="Harris S."/>
            <person name="Eisen J.A."/>
        </authorList>
    </citation>
    <scope>NUCLEOTIDE SEQUENCE [LARGE SCALE GENOMIC DNA]</scope>
    <source>
        <strain evidence="2">COT-108 OH2762</strain>
    </source>
</reference>
<organism evidence="1 2">
    <name type="scientific">Porphyromonas canoris</name>
    <dbReference type="NCBI Taxonomy" id="36875"/>
    <lineage>
        <taxon>Bacteria</taxon>
        <taxon>Pseudomonadati</taxon>
        <taxon>Bacteroidota</taxon>
        <taxon>Bacteroidia</taxon>
        <taxon>Bacteroidales</taxon>
        <taxon>Porphyromonadaceae</taxon>
        <taxon>Porphyromonas</taxon>
    </lineage>
</organism>
<dbReference type="EMBL" id="JQZV01000003">
    <property type="protein sequence ID" value="KGN93343.1"/>
    <property type="molecule type" value="Genomic_DNA"/>
</dbReference>
<comment type="caution">
    <text evidence="1">The sequence shown here is derived from an EMBL/GenBank/DDBJ whole genome shotgun (WGS) entry which is preliminary data.</text>
</comment>